<evidence type="ECO:0000313" key="2">
    <source>
        <dbReference type="Proteomes" id="UP000054018"/>
    </source>
</evidence>
<name>A0A0C9YJF5_9AGAM</name>
<dbReference type="HOGENOM" id="CLU_2961768_0_0_1"/>
<dbReference type="AlphaFoldDB" id="A0A0C9YJF5"/>
<protein>
    <submittedName>
        <fullName evidence="1">Unplaced genomic scaffold scaffold_969, whole genome shotgun sequence</fullName>
    </submittedName>
</protein>
<keyword evidence="2" id="KW-1185">Reference proteome</keyword>
<organism evidence="1 2">
    <name type="scientific">Pisolithus microcarpus 441</name>
    <dbReference type="NCBI Taxonomy" id="765257"/>
    <lineage>
        <taxon>Eukaryota</taxon>
        <taxon>Fungi</taxon>
        <taxon>Dikarya</taxon>
        <taxon>Basidiomycota</taxon>
        <taxon>Agaricomycotina</taxon>
        <taxon>Agaricomycetes</taxon>
        <taxon>Agaricomycetidae</taxon>
        <taxon>Boletales</taxon>
        <taxon>Sclerodermatineae</taxon>
        <taxon>Pisolithaceae</taxon>
        <taxon>Pisolithus</taxon>
    </lineage>
</organism>
<reference evidence="1 2" key="1">
    <citation type="submission" date="2014-04" db="EMBL/GenBank/DDBJ databases">
        <authorList>
            <consortium name="DOE Joint Genome Institute"/>
            <person name="Kuo A."/>
            <person name="Kohler A."/>
            <person name="Costa M.D."/>
            <person name="Nagy L.G."/>
            <person name="Floudas D."/>
            <person name="Copeland A."/>
            <person name="Barry K.W."/>
            <person name="Cichocki N."/>
            <person name="Veneault-Fourrey C."/>
            <person name="LaButti K."/>
            <person name="Lindquist E.A."/>
            <person name="Lipzen A."/>
            <person name="Lundell T."/>
            <person name="Morin E."/>
            <person name="Murat C."/>
            <person name="Sun H."/>
            <person name="Tunlid A."/>
            <person name="Henrissat B."/>
            <person name="Grigoriev I.V."/>
            <person name="Hibbett D.S."/>
            <person name="Martin F."/>
            <person name="Nordberg H.P."/>
            <person name="Cantor M.N."/>
            <person name="Hua S.X."/>
        </authorList>
    </citation>
    <scope>NUCLEOTIDE SEQUENCE [LARGE SCALE GENOMIC DNA]</scope>
    <source>
        <strain evidence="1 2">441</strain>
    </source>
</reference>
<evidence type="ECO:0000313" key="1">
    <source>
        <dbReference type="EMBL" id="KIK10477.1"/>
    </source>
</evidence>
<sequence length="59" mass="6530">MRLGVQLNVCALECEEIARFKYFKGEPPARISHVAPVRPSSSDVPQLVSVVAYLNSIKD</sequence>
<accession>A0A0C9YJF5</accession>
<gene>
    <name evidence="1" type="ORF">PISMIDRAFT_690996</name>
</gene>
<dbReference type="EMBL" id="KN834653">
    <property type="protein sequence ID" value="KIK10477.1"/>
    <property type="molecule type" value="Genomic_DNA"/>
</dbReference>
<proteinExistence type="predicted"/>
<reference evidence="2" key="2">
    <citation type="submission" date="2015-01" db="EMBL/GenBank/DDBJ databases">
        <title>Evolutionary Origins and Diversification of the Mycorrhizal Mutualists.</title>
        <authorList>
            <consortium name="DOE Joint Genome Institute"/>
            <consortium name="Mycorrhizal Genomics Consortium"/>
            <person name="Kohler A."/>
            <person name="Kuo A."/>
            <person name="Nagy L.G."/>
            <person name="Floudas D."/>
            <person name="Copeland A."/>
            <person name="Barry K.W."/>
            <person name="Cichocki N."/>
            <person name="Veneault-Fourrey C."/>
            <person name="LaButti K."/>
            <person name="Lindquist E.A."/>
            <person name="Lipzen A."/>
            <person name="Lundell T."/>
            <person name="Morin E."/>
            <person name="Murat C."/>
            <person name="Riley R."/>
            <person name="Ohm R."/>
            <person name="Sun H."/>
            <person name="Tunlid A."/>
            <person name="Henrissat B."/>
            <person name="Grigoriev I.V."/>
            <person name="Hibbett D.S."/>
            <person name="Martin F."/>
        </authorList>
    </citation>
    <scope>NUCLEOTIDE SEQUENCE [LARGE SCALE GENOMIC DNA]</scope>
    <source>
        <strain evidence="2">441</strain>
    </source>
</reference>
<dbReference type="Proteomes" id="UP000054018">
    <property type="component" value="Unassembled WGS sequence"/>
</dbReference>